<feature type="transmembrane region" description="Helical" evidence="2">
    <location>
        <begin position="62"/>
        <end position="85"/>
    </location>
</feature>
<feature type="transmembrane region" description="Helical" evidence="2">
    <location>
        <begin position="269"/>
        <end position="294"/>
    </location>
</feature>
<feature type="compositionally biased region" description="Pro residues" evidence="1">
    <location>
        <begin position="221"/>
        <end position="231"/>
    </location>
</feature>
<feature type="transmembrane region" description="Helical" evidence="2">
    <location>
        <begin position="137"/>
        <end position="155"/>
    </location>
</feature>
<sequence>MSYGTQSTTPGAPRGSFESTVRRMWDTRPVRFPRSQSTRSWFFGVCEGIAVRYQVSPLLVRLVFVLMAFLGGVGLWVYGIALLVMRRYTVPRTPLEVLVRGERDPRFADDRSLAVGTLVIGAVFLVFGGILSGGITLTGIVVSAALTGVAWWLLYERQPVAPAGLLDRDDHRATAQTAPTAATTAAAPTAPSAPTPPYGTAPVEDGAPTIDLDGVDAAPGFEPPRTQPPSWDPLGTAPFAWDLPDPGEPTVDEDAGPTGPKKKRRGVKALVVAAVLAVVLALVGGAIVLAGVLFPRWGGVTSEDGTSTSGTFSSGTRTVPVVDGDRDYSFTMSSPTLDFTGATVEQDSRITLSTTMGSVGMLFPETTDGPSYRVRVNCESLTMSEVDCASFDNTLVKSRGDNAGDTGRDAEHTVTVDVNATMSEVRFDQIR</sequence>
<evidence type="ECO:0000256" key="1">
    <source>
        <dbReference type="SAM" id="MobiDB-lite"/>
    </source>
</evidence>
<keyword evidence="2" id="KW-0472">Membrane</keyword>
<dbReference type="Proteomes" id="UP001139207">
    <property type="component" value="Unassembled WGS sequence"/>
</dbReference>
<evidence type="ECO:0000313" key="4">
    <source>
        <dbReference type="EMBL" id="MCJ7858469.1"/>
    </source>
</evidence>
<protein>
    <submittedName>
        <fullName evidence="4">PspC domain-containing protein</fullName>
    </submittedName>
</protein>
<dbReference type="RefSeq" id="WP_244804192.1">
    <property type="nucleotide sequence ID" value="NZ_JALIEA010000012.1"/>
</dbReference>
<dbReference type="EMBL" id="JALIEA010000012">
    <property type="protein sequence ID" value="MCJ7858469.1"/>
    <property type="molecule type" value="Genomic_DNA"/>
</dbReference>
<proteinExistence type="predicted"/>
<keyword evidence="2" id="KW-1133">Transmembrane helix</keyword>
<evidence type="ECO:0000256" key="2">
    <source>
        <dbReference type="SAM" id="Phobius"/>
    </source>
</evidence>
<organism evidence="4 5">
    <name type="scientific">Corynebacterium kalidii</name>
    <dbReference type="NCBI Taxonomy" id="2931982"/>
    <lineage>
        <taxon>Bacteria</taxon>
        <taxon>Bacillati</taxon>
        <taxon>Actinomycetota</taxon>
        <taxon>Actinomycetes</taxon>
        <taxon>Mycobacteriales</taxon>
        <taxon>Corynebacteriaceae</taxon>
        <taxon>Corynebacterium</taxon>
    </lineage>
</organism>
<dbReference type="InterPro" id="IPR007168">
    <property type="entry name" value="Phageshock_PspC_N"/>
</dbReference>
<dbReference type="Pfam" id="PF04024">
    <property type="entry name" value="PspC"/>
    <property type="match status" value="1"/>
</dbReference>
<gene>
    <name evidence="4" type="ORF">MUN33_07030</name>
</gene>
<feature type="region of interest" description="Disordered" evidence="1">
    <location>
        <begin position="173"/>
        <end position="263"/>
    </location>
</feature>
<name>A0A9X1WG57_9CORY</name>
<dbReference type="AlphaFoldDB" id="A0A9X1WG57"/>
<keyword evidence="2" id="KW-0812">Transmembrane</keyword>
<feature type="compositionally biased region" description="Low complexity" evidence="1">
    <location>
        <begin position="174"/>
        <end position="190"/>
    </location>
</feature>
<reference evidence="4" key="1">
    <citation type="submission" date="2022-04" db="EMBL/GenBank/DDBJ databases">
        <title>Corynebacterium kalidii LD5P10.</title>
        <authorList>
            <person name="Sun J.Q."/>
        </authorList>
    </citation>
    <scope>NUCLEOTIDE SEQUENCE</scope>
    <source>
        <strain evidence="4">LD5P10</strain>
    </source>
</reference>
<feature type="domain" description="Phage shock protein PspC N-terminal" evidence="3">
    <location>
        <begin position="37"/>
        <end position="85"/>
    </location>
</feature>
<feature type="transmembrane region" description="Helical" evidence="2">
    <location>
        <begin position="113"/>
        <end position="131"/>
    </location>
</feature>
<keyword evidence="5" id="KW-1185">Reference proteome</keyword>
<evidence type="ECO:0000259" key="3">
    <source>
        <dbReference type="Pfam" id="PF04024"/>
    </source>
</evidence>
<comment type="caution">
    <text evidence="4">The sequence shown here is derived from an EMBL/GenBank/DDBJ whole genome shotgun (WGS) entry which is preliminary data.</text>
</comment>
<accession>A0A9X1WG57</accession>
<evidence type="ECO:0000313" key="5">
    <source>
        <dbReference type="Proteomes" id="UP001139207"/>
    </source>
</evidence>